<dbReference type="InterPro" id="IPR011256">
    <property type="entry name" value="Reg_factor_effector_dom_sf"/>
</dbReference>
<reference evidence="1 2" key="1">
    <citation type="submission" date="2020-07" db="EMBL/GenBank/DDBJ databases">
        <title>Sequencing the genomes of 1000 actinobacteria strains.</title>
        <authorList>
            <person name="Klenk H.-P."/>
        </authorList>
    </citation>
    <scope>NUCLEOTIDE SEQUENCE [LARGE SCALE GENOMIC DNA]</scope>
    <source>
        <strain evidence="1 2">DSM 23737</strain>
    </source>
</reference>
<dbReference type="AlphaFoldDB" id="A0A7W3PNF3"/>
<evidence type="ECO:0000313" key="2">
    <source>
        <dbReference type="Proteomes" id="UP000524237"/>
    </source>
</evidence>
<dbReference type="RefSeq" id="WP_182483605.1">
    <property type="nucleotide sequence ID" value="NZ_JACGWU010000001.1"/>
</dbReference>
<comment type="caution">
    <text evidence="1">The sequence shown here is derived from an EMBL/GenBank/DDBJ whole genome shotgun (WGS) entry which is preliminary data.</text>
</comment>
<evidence type="ECO:0008006" key="3">
    <source>
        <dbReference type="Google" id="ProtNLM"/>
    </source>
</evidence>
<evidence type="ECO:0000313" key="1">
    <source>
        <dbReference type="EMBL" id="MBA8828151.1"/>
    </source>
</evidence>
<organism evidence="1 2">
    <name type="scientific">Alpinimonas psychrophila</name>
    <dbReference type="NCBI Taxonomy" id="748908"/>
    <lineage>
        <taxon>Bacteria</taxon>
        <taxon>Bacillati</taxon>
        <taxon>Actinomycetota</taxon>
        <taxon>Actinomycetes</taxon>
        <taxon>Micrococcales</taxon>
        <taxon>Microbacteriaceae</taxon>
        <taxon>Alpinimonas</taxon>
    </lineage>
</organism>
<accession>A0A7W3PNF3</accession>
<keyword evidence="2" id="KW-1185">Reference proteome</keyword>
<proteinExistence type="predicted"/>
<dbReference type="Pfam" id="PF04832">
    <property type="entry name" value="SOUL"/>
    <property type="match status" value="1"/>
</dbReference>
<dbReference type="SUPFAM" id="SSF55136">
    <property type="entry name" value="Probable bacterial effector-binding domain"/>
    <property type="match status" value="1"/>
</dbReference>
<dbReference type="EMBL" id="JACGWU010000001">
    <property type="protein sequence ID" value="MBA8828151.1"/>
    <property type="molecule type" value="Genomic_DNA"/>
</dbReference>
<name>A0A7W3PNF3_9MICO</name>
<sequence>MTAQQPFRLIRKFDEVELRHYPDYVLLQVEVEGDFMRAGNVAFGPLISYISGANATGTKFAMTAPVIQESTAEKAHLVSFVLPEGVSVTEVPVPRNSKVSTVAVAAHDAAVLPFSGSWNAARFERKGAELMTAVLTAGLQVQGNHYFARFDPPWKPGFLKHNEALVHVVQTGSN</sequence>
<dbReference type="PANTHER" id="PTHR11220:SF58">
    <property type="entry name" value="SOUL HEME-BINDING FAMILY PROTEIN"/>
    <property type="match status" value="1"/>
</dbReference>
<dbReference type="PANTHER" id="PTHR11220">
    <property type="entry name" value="HEME-BINDING PROTEIN-RELATED"/>
    <property type="match status" value="1"/>
</dbReference>
<dbReference type="InterPro" id="IPR006917">
    <property type="entry name" value="SOUL_heme-bd"/>
</dbReference>
<dbReference type="Proteomes" id="UP000524237">
    <property type="component" value="Unassembled WGS sequence"/>
</dbReference>
<dbReference type="Gene3D" id="3.20.80.10">
    <property type="entry name" value="Regulatory factor, effector binding domain"/>
    <property type="match status" value="1"/>
</dbReference>
<protein>
    <recommendedName>
        <fullName evidence="3">SOUL heme-binding protein</fullName>
    </recommendedName>
</protein>
<gene>
    <name evidence="1" type="ORF">FB555_000222</name>
</gene>